<protein>
    <submittedName>
        <fullName evidence="1">Uncharacterized protein</fullName>
    </submittedName>
</protein>
<evidence type="ECO:0000313" key="1">
    <source>
        <dbReference type="EMBL" id="SHE87299.1"/>
    </source>
</evidence>
<accession>A0A1M4X1C8</accession>
<proteinExistence type="predicted"/>
<evidence type="ECO:0000313" key="2">
    <source>
        <dbReference type="Proteomes" id="UP000184346"/>
    </source>
</evidence>
<dbReference type="Proteomes" id="UP000184346">
    <property type="component" value="Unassembled WGS sequence"/>
</dbReference>
<organism evidence="1 2">
    <name type="scientific">Modicisalibacter ilicicola DSM 19980</name>
    <dbReference type="NCBI Taxonomy" id="1121942"/>
    <lineage>
        <taxon>Bacteria</taxon>
        <taxon>Pseudomonadati</taxon>
        <taxon>Pseudomonadota</taxon>
        <taxon>Gammaproteobacteria</taxon>
        <taxon>Oceanospirillales</taxon>
        <taxon>Halomonadaceae</taxon>
        <taxon>Modicisalibacter</taxon>
    </lineage>
</organism>
<dbReference type="STRING" id="1121942.SAMN02745148_01283"/>
<dbReference type="OrthoDB" id="6164372at2"/>
<sequence length="127" mass="14148">MNATTGIPAQPMTPCTRPLPERITFEELAAWMARGNNPIVEIQSIDMGYYLVRLHHAHGSSQLVDEHHHARRFTGTQWISRLLAPLGMTHGVLTWSEVTDEMIGLPATPGDSQDVLAYGTRVAFQTR</sequence>
<keyword evidence="2" id="KW-1185">Reference proteome</keyword>
<dbReference type="EMBL" id="FQUJ01000005">
    <property type="protein sequence ID" value="SHE87299.1"/>
    <property type="molecule type" value="Genomic_DNA"/>
</dbReference>
<name>A0A1M4X1C8_9GAMM</name>
<dbReference type="RefSeq" id="WP_139249069.1">
    <property type="nucleotide sequence ID" value="NZ_FQUJ01000005.1"/>
</dbReference>
<dbReference type="InterPro" id="IPR045508">
    <property type="entry name" value="DUF6482"/>
</dbReference>
<reference evidence="1 2" key="1">
    <citation type="submission" date="2016-11" db="EMBL/GenBank/DDBJ databases">
        <authorList>
            <person name="Jaros S."/>
            <person name="Januszkiewicz K."/>
            <person name="Wedrychowicz H."/>
        </authorList>
    </citation>
    <scope>NUCLEOTIDE SEQUENCE [LARGE SCALE GENOMIC DNA]</scope>
    <source>
        <strain evidence="1 2">DSM 19980</strain>
    </source>
</reference>
<dbReference type="Pfam" id="PF20090">
    <property type="entry name" value="DUF6482"/>
    <property type="match status" value="1"/>
</dbReference>
<gene>
    <name evidence="1" type="ORF">SAMN02745148_01283</name>
</gene>
<dbReference type="AlphaFoldDB" id="A0A1M4X1C8"/>